<evidence type="ECO:0000259" key="9">
    <source>
        <dbReference type="Pfam" id="PF00590"/>
    </source>
</evidence>
<feature type="domain" description="Tetrapyrrole methylase" evidence="9">
    <location>
        <begin position="2"/>
        <end position="211"/>
    </location>
</feature>
<keyword evidence="4 8" id="KW-0808">Transferase</keyword>
<name>A0A1G9R6P0_9BACT</name>
<evidence type="ECO:0000256" key="6">
    <source>
        <dbReference type="ARBA" id="ARBA00023244"/>
    </source>
</evidence>
<dbReference type="Pfam" id="PF00590">
    <property type="entry name" value="TP_methylase"/>
    <property type="match status" value="1"/>
</dbReference>
<dbReference type="Gene3D" id="3.30.950.10">
    <property type="entry name" value="Methyltransferase, Cobalt-precorrin-4 Transmethylase, Domain 2"/>
    <property type="match status" value="1"/>
</dbReference>
<sequence>MKLTLVGAGPGDPELITLKGIRALRAANVVLYDALAAEALLDYAPAEALRIFVGKRAGMHSAQQREINEMIVDYARRYGHVVRLKGGDPFVFGRGQEEKDYAELHGLTVEVVPGISSALAVPALHGIPLTERGLARSFWVVTGTTRQGSLADDLVHAARSSATVVILMGMKQLPLITREFKRHRGPHEPVAIIQNGSRPDMKMGVGNVSTIEGIVTREGLDSPAIIIVGPVVRNTQQPTQQAVEEIIRQLPTIVRQPQH</sequence>
<dbReference type="InterPro" id="IPR000878">
    <property type="entry name" value="4pyrrol_Mease"/>
</dbReference>
<evidence type="ECO:0000313" key="10">
    <source>
        <dbReference type="EMBL" id="SDM18790.1"/>
    </source>
</evidence>
<dbReference type="EMBL" id="FNFO01000011">
    <property type="protein sequence ID" value="SDM18790.1"/>
    <property type="molecule type" value="Genomic_DNA"/>
</dbReference>
<evidence type="ECO:0000256" key="4">
    <source>
        <dbReference type="ARBA" id="ARBA00022679"/>
    </source>
</evidence>
<evidence type="ECO:0000256" key="8">
    <source>
        <dbReference type="RuleBase" id="RU003960"/>
    </source>
</evidence>
<dbReference type="GO" id="GO:0032259">
    <property type="term" value="P:methylation"/>
    <property type="evidence" value="ECO:0007669"/>
    <property type="project" value="UniProtKB-KW"/>
</dbReference>
<evidence type="ECO:0000256" key="1">
    <source>
        <dbReference type="ARBA" id="ARBA00005879"/>
    </source>
</evidence>
<dbReference type="Gene3D" id="3.40.1010.10">
    <property type="entry name" value="Cobalt-precorrin-4 Transmethylase, Domain 1"/>
    <property type="match status" value="1"/>
</dbReference>
<dbReference type="InterPro" id="IPR003043">
    <property type="entry name" value="Uropor_MeTrfase_CS"/>
</dbReference>
<keyword evidence="11" id="KW-1185">Reference proteome</keyword>
<evidence type="ECO:0000313" key="11">
    <source>
        <dbReference type="Proteomes" id="UP000198510"/>
    </source>
</evidence>
<keyword evidence="3 8" id="KW-0489">Methyltransferase</keyword>
<comment type="similarity">
    <text evidence="1 8">Belongs to the precorrin methyltransferase family.</text>
</comment>
<comment type="pathway">
    <text evidence="7">Porphyrin-containing compound metabolism; siroheme biosynthesis; precorrin-2 from uroporphyrinogen III: step 1/1.</text>
</comment>
<dbReference type="PROSITE" id="PS00840">
    <property type="entry name" value="SUMT_2"/>
    <property type="match status" value="1"/>
</dbReference>
<dbReference type="GO" id="GO:0019354">
    <property type="term" value="P:siroheme biosynthetic process"/>
    <property type="evidence" value="ECO:0007669"/>
    <property type="project" value="InterPro"/>
</dbReference>
<dbReference type="CDD" id="cd11642">
    <property type="entry name" value="SUMT"/>
    <property type="match status" value="1"/>
</dbReference>
<dbReference type="FunFam" id="3.40.1010.10:FF:000001">
    <property type="entry name" value="Siroheme synthase"/>
    <property type="match status" value="1"/>
</dbReference>
<protein>
    <recommendedName>
        <fullName evidence="2">uroporphyrinogen-III C-methyltransferase</fullName>
        <ecNumber evidence="2">2.1.1.107</ecNumber>
    </recommendedName>
</protein>
<evidence type="ECO:0000256" key="5">
    <source>
        <dbReference type="ARBA" id="ARBA00022691"/>
    </source>
</evidence>
<dbReference type="InterPro" id="IPR050161">
    <property type="entry name" value="Siro_Cobalamin_biosynth"/>
</dbReference>
<dbReference type="PANTHER" id="PTHR45790:SF3">
    <property type="entry name" value="S-ADENOSYL-L-METHIONINE-DEPENDENT UROPORPHYRINOGEN III METHYLTRANSFERASE, CHLOROPLASTIC"/>
    <property type="match status" value="1"/>
</dbReference>
<dbReference type="STRING" id="1075417.SAMN05421823_11151"/>
<dbReference type="NCBIfam" id="TIGR01469">
    <property type="entry name" value="cobA_cysG_Cterm"/>
    <property type="match status" value="1"/>
</dbReference>
<dbReference type="AlphaFoldDB" id="A0A1G9R6P0"/>
<dbReference type="SUPFAM" id="SSF53790">
    <property type="entry name" value="Tetrapyrrole methylase"/>
    <property type="match status" value="1"/>
</dbReference>
<gene>
    <name evidence="10" type="ORF">SAMN05421823_11151</name>
</gene>
<evidence type="ECO:0000256" key="7">
    <source>
        <dbReference type="ARBA" id="ARBA00025705"/>
    </source>
</evidence>
<evidence type="ECO:0000256" key="2">
    <source>
        <dbReference type="ARBA" id="ARBA00012162"/>
    </source>
</evidence>
<dbReference type="InterPro" id="IPR035996">
    <property type="entry name" value="4pyrrol_Methylase_sf"/>
</dbReference>
<keyword evidence="6" id="KW-0627">Porphyrin biosynthesis</keyword>
<dbReference type="PANTHER" id="PTHR45790">
    <property type="entry name" value="SIROHEME SYNTHASE-RELATED"/>
    <property type="match status" value="1"/>
</dbReference>
<dbReference type="InterPro" id="IPR014776">
    <property type="entry name" value="4pyrrole_Mease_sub2"/>
</dbReference>
<dbReference type="PROSITE" id="PS00839">
    <property type="entry name" value="SUMT_1"/>
    <property type="match status" value="1"/>
</dbReference>
<dbReference type="GO" id="GO:0004851">
    <property type="term" value="F:uroporphyrin-III C-methyltransferase activity"/>
    <property type="evidence" value="ECO:0007669"/>
    <property type="project" value="UniProtKB-EC"/>
</dbReference>
<accession>A0A1G9R6P0</accession>
<evidence type="ECO:0000256" key="3">
    <source>
        <dbReference type="ARBA" id="ARBA00022603"/>
    </source>
</evidence>
<dbReference type="InterPro" id="IPR014777">
    <property type="entry name" value="4pyrrole_Mease_sub1"/>
</dbReference>
<dbReference type="Proteomes" id="UP000198510">
    <property type="component" value="Unassembled WGS sequence"/>
</dbReference>
<keyword evidence="5" id="KW-0949">S-adenosyl-L-methionine</keyword>
<reference evidence="10 11" key="1">
    <citation type="submission" date="2016-10" db="EMBL/GenBank/DDBJ databases">
        <authorList>
            <person name="de Groot N.N."/>
        </authorList>
    </citation>
    <scope>NUCLEOTIDE SEQUENCE [LARGE SCALE GENOMIC DNA]</scope>
    <source>
        <strain evidence="10 11">DSM 25186</strain>
    </source>
</reference>
<organism evidence="10 11">
    <name type="scientific">Catalinimonas alkaloidigena</name>
    <dbReference type="NCBI Taxonomy" id="1075417"/>
    <lineage>
        <taxon>Bacteria</taxon>
        <taxon>Pseudomonadati</taxon>
        <taxon>Bacteroidota</taxon>
        <taxon>Cytophagia</taxon>
        <taxon>Cytophagales</taxon>
        <taxon>Catalimonadaceae</taxon>
        <taxon>Catalinimonas</taxon>
    </lineage>
</organism>
<proteinExistence type="inferred from homology"/>
<dbReference type="RefSeq" id="WP_089686547.1">
    <property type="nucleotide sequence ID" value="NZ_FNFO01000011.1"/>
</dbReference>
<dbReference type="NCBIfam" id="NF004790">
    <property type="entry name" value="PRK06136.1"/>
    <property type="match status" value="1"/>
</dbReference>
<dbReference type="InterPro" id="IPR006366">
    <property type="entry name" value="CobA/CysG_C"/>
</dbReference>
<dbReference type="OrthoDB" id="9815856at2"/>
<dbReference type="EC" id="2.1.1.107" evidence="2"/>